<organism evidence="3 4">
    <name type="scientific">Naganishia liquefaciens</name>
    <dbReference type="NCBI Taxonomy" id="104408"/>
    <lineage>
        <taxon>Eukaryota</taxon>
        <taxon>Fungi</taxon>
        <taxon>Dikarya</taxon>
        <taxon>Basidiomycota</taxon>
        <taxon>Agaricomycotina</taxon>
        <taxon>Tremellomycetes</taxon>
        <taxon>Filobasidiales</taxon>
        <taxon>Filobasidiaceae</taxon>
        <taxon>Naganishia</taxon>
    </lineage>
</organism>
<dbReference type="EMBL" id="BLZA01000023">
    <property type="protein sequence ID" value="GHJ87710.1"/>
    <property type="molecule type" value="Genomic_DNA"/>
</dbReference>
<feature type="region of interest" description="Disordered" evidence="1">
    <location>
        <begin position="723"/>
        <end position="751"/>
    </location>
</feature>
<proteinExistence type="predicted"/>
<feature type="compositionally biased region" description="Low complexity" evidence="1">
    <location>
        <begin position="590"/>
        <end position="605"/>
    </location>
</feature>
<feature type="region of interest" description="Disordered" evidence="1">
    <location>
        <begin position="158"/>
        <end position="609"/>
    </location>
</feature>
<feature type="compositionally biased region" description="Acidic residues" evidence="1">
    <location>
        <begin position="734"/>
        <end position="745"/>
    </location>
</feature>
<dbReference type="OrthoDB" id="3061034at2759"/>
<protein>
    <recommendedName>
        <fullName evidence="2">DRBM domain-containing protein</fullName>
    </recommendedName>
</protein>
<feature type="compositionally biased region" description="Polar residues" evidence="1">
    <location>
        <begin position="533"/>
        <end position="546"/>
    </location>
</feature>
<comment type="caution">
    <text evidence="3">The sequence shown here is derived from an EMBL/GenBank/DDBJ whole genome shotgun (WGS) entry which is preliminary data.</text>
</comment>
<feature type="compositionally biased region" description="Basic and acidic residues" evidence="1">
    <location>
        <begin position="400"/>
        <end position="447"/>
    </location>
</feature>
<name>A0A8H3TUY2_9TREE</name>
<dbReference type="Proteomes" id="UP000620104">
    <property type="component" value="Unassembled WGS sequence"/>
</dbReference>
<keyword evidence="4" id="KW-1185">Reference proteome</keyword>
<evidence type="ECO:0000313" key="4">
    <source>
        <dbReference type="Proteomes" id="UP000620104"/>
    </source>
</evidence>
<evidence type="ECO:0000259" key="2">
    <source>
        <dbReference type="Pfam" id="PF00035"/>
    </source>
</evidence>
<feature type="compositionally biased region" description="Basic and acidic residues" evidence="1">
    <location>
        <begin position="459"/>
        <end position="503"/>
    </location>
</feature>
<feature type="compositionally biased region" description="Polar residues" evidence="1">
    <location>
        <begin position="504"/>
        <end position="515"/>
    </location>
</feature>
<sequence>MSLSPADATVTDVNPPRDAPNNHEGVESQKGDDIQEKEATEVSGNDGNEVSKIATDGENEERAMEETTAGGIIAQDAPRLPTPSSPPGKADIPQSDAVTLQAAESGRTSEIDAREKSLLRLNGHAEREANPDSKIPALLLRMEPAIIAETEKCHTLGSSLIRPAGPTTALPPRPRVDTWTADDMRALRPLRTHTDSYIAPIPPADSYIAPRSPSPKRYDGHVHGSSWRRRDWSPVRARDEDDRSSGTGRRERREDSLRRVQRSPREEAYYSTKRRRTEGDSYRAGDEDMRDHSYGRRSREHNGRHAHDSRLDYEARNDHDTRRDHESRRDRDTRVDHRDSRQHHRREDSVERKAWASDRAVSEERRDRPRSDYREASRPAARTRENGDDASHSTRHRERRAADDVRDRRDTGSDRPRREAEEHREASNSRSFRERSRASTDDQDHRGRLNGGSTNYNRHSHEGRDRTHSPRQDDRRGSYSHAERESMRTKDSHRNPKIEHEGLKSTSLTGSSNGLAPSGERSLVNGAPPTLHSRASLSATGSNMASENAFKTKGSPYQQQAQGPLARPDRPVPPSLNLNRNASTRRGFEIPSAPASPATAPISSIRPDTLNAPLQDKDYIISQYPDLKNLIKPVWIENPKAPVANFLTGGKGGANGLGPRGPAYRIAAGRLGGKPMTRAKLPIVGHPSIIGVGDDPSRVQAEKLACLSALFQLIQAGLMKAEEQPAPGGTDAPESPEAEDADSEDVTQLSTGETITLRDARAFMDYYCKRFGFGQPEIAYETVAMKAGPSKWEAIMEVGGKKIGLGAGTTKKMATRVCYLDVTSYLEKCDQALWQEYLTYTKAQA</sequence>
<feature type="domain" description="DRBM" evidence="2">
    <location>
        <begin position="764"/>
        <end position="824"/>
    </location>
</feature>
<feature type="compositionally biased region" description="Basic and acidic residues" evidence="1">
    <location>
        <begin position="216"/>
        <end position="268"/>
    </location>
</feature>
<evidence type="ECO:0000256" key="1">
    <source>
        <dbReference type="SAM" id="MobiDB-lite"/>
    </source>
</evidence>
<feature type="compositionally biased region" description="Basic and acidic residues" evidence="1">
    <location>
        <begin position="20"/>
        <end position="40"/>
    </location>
</feature>
<dbReference type="InterPro" id="IPR014720">
    <property type="entry name" value="dsRBD_dom"/>
</dbReference>
<feature type="compositionally biased region" description="Basic and acidic residues" evidence="1">
    <location>
        <begin position="300"/>
        <end position="392"/>
    </location>
</feature>
<dbReference type="Pfam" id="PF00035">
    <property type="entry name" value="dsrm"/>
    <property type="match status" value="1"/>
</dbReference>
<feature type="compositionally biased region" description="Basic and acidic residues" evidence="1">
    <location>
        <begin position="277"/>
        <end position="294"/>
    </location>
</feature>
<gene>
    <name evidence="3" type="ORF">NliqN6_4112</name>
</gene>
<evidence type="ECO:0000313" key="3">
    <source>
        <dbReference type="EMBL" id="GHJ87710.1"/>
    </source>
</evidence>
<feature type="region of interest" description="Disordered" evidence="1">
    <location>
        <begin position="1"/>
        <end position="114"/>
    </location>
</feature>
<accession>A0A8H3TUY2</accession>
<dbReference type="AlphaFoldDB" id="A0A8H3TUY2"/>
<reference evidence="3" key="1">
    <citation type="submission" date="2020-07" db="EMBL/GenBank/DDBJ databases">
        <title>Draft Genome Sequence of a Deep-Sea Yeast, Naganishia (Cryptococcus) liquefaciens strain N6.</title>
        <authorList>
            <person name="Han Y.W."/>
            <person name="Kajitani R."/>
            <person name="Morimoto H."/>
            <person name="Parhat M."/>
            <person name="Tsubouchi H."/>
            <person name="Bakenova O."/>
            <person name="Ogata M."/>
            <person name="Argunhan B."/>
            <person name="Aoki R."/>
            <person name="Kajiwara S."/>
            <person name="Itoh T."/>
            <person name="Iwasaki H."/>
        </authorList>
    </citation>
    <scope>NUCLEOTIDE SEQUENCE</scope>
    <source>
        <strain evidence="3">N6</strain>
    </source>
</reference>